<dbReference type="Pfam" id="PF00931">
    <property type="entry name" value="NB-ARC"/>
    <property type="match status" value="1"/>
</dbReference>
<evidence type="ECO:0000259" key="8">
    <source>
        <dbReference type="Pfam" id="PF00931"/>
    </source>
</evidence>
<dbReference type="Pfam" id="PF23559">
    <property type="entry name" value="WHD_DRP"/>
    <property type="match status" value="1"/>
</dbReference>
<proteinExistence type="inferred from homology"/>
<evidence type="ECO:0000259" key="10">
    <source>
        <dbReference type="Pfam" id="PF23559"/>
    </source>
</evidence>
<dbReference type="InterPro" id="IPR027417">
    <property type="entry name" value="P-loop_NTPase"/>
</dbReference>
<dbReference type="PRINTS" id="PR00364">
    <property type="entry name" value="DISEASERSIST"/>
</dbReference>
<dbReference type="Proteomes" id="UP000004995">
    <property type="component" value="Unassembled WGS sequence"/>
</dbReference>
<feature type="region of interest" description="Disordered" evidence="7">
    <location>
        <begin position="885"/>
        <end position="919"/>
    </location>
</feature>
<organism evidence="12 13">
    <name type="scientific">Setaria italica</name>
    <name type="common">Foxtail millet</name>
    <name type="synonym">Panicum italicum</name>
    <dbReference type="NCBI Taxonomy" id="4555"/>
    <lineage>
        <taxon>Eukaryota</taxon>
        <taxon>Viridiplantae</taxon>
        <taxon>Streptophyta</taxon>
        <taxon>Embryophyta</taxon>
        <taxon>Tracheophyta</taxon>
        <taxon>Spermatophyta</taxon>
        <taxon>Magnoliopsida</taxon>
        <taxon>Liliopsida</taxon>
        <taxon>Poales</taxon>
        <taxon>Poaceae</taxon>
        <taxon>PACMAD clade</taxon>
        <taxon>Panicoideae</taxon>
        <taxon>Panicodae</taxon>
        <taxon>Paniceae</taxon>
        <taxon>Cenchrinae</taxon>
        <taxon>Setaria</taxon>
    </lineage>
</organism>
<dbReference type="Gramene" id="KQK95973">
    <property type="protein sequence ID" value="KQK95973"/>
    <property type="gene ID" value="SETIT_025942mg"/>
</dbReference>
<dbReference type="Gene3D" id="1.20.5.4130">
    <property type="match status" value="1"/>
</dbReference>
<evidence type="ECO:0000259" key="9">
    <source>
        <dbReference type="Pfam" id="PF18052"/>
    </source>
</evidence>
<dbReference type="InterPro" id="IPR036388">
    <property type="entry name" value="WH-like_DNA-bd_sf"/>
</dbReference>
<dbReference type="EMBL" id="AGNK02005274">
    <property type="status" value="NOT_ANNOTATED_CDS"/>
    <property type="molecule type" value="Genomic_DNA"/>
</dbReference>
<dbReference type="Gene3D" id="1.10.8.430">
    <property type="entry name" value="Helical domain of apoptotic protease-activating factors"/>
    <property type="match status" value="1"/>
</dbReference>
<protein>
    <recommendedName>
        <fullName evidence="14">AAA+ ATPase domain-containing protein</fullName>
    </recommendedName>
</protein>
<evidence type="ECO:0000256" key="3">
    <source>
        <dbReference type="ARBA" id="ARBA00022737"/>
    </source>
</evidence>
<comment type="similarity">
    <text evidence="1">Belongs to the disease resistance NB-LRR family.</text>
</comment>
<dbReference type="InterPro" id="IPR038005">
    <property type="entry name" value="RX-like_CC"/>
</dbReference>
<dbReference type="EnsemblPlants" id="KQK95973">
    <property type="protein sequence ID" value="KQK95973"/>
    <property type="gene ID" value="SETIT_025942mg"/>
</dbReference>
<dbReference type="SUPFAM" id="SSF52047">
    <property type="entry name" value="RNI-like"/>
    <property type="match status" value="1"/>
</dbReference>
<evidence type="ECO:0000256" key="7">
    <source>
        <dbReference type="SAM" id="MobiDB-lite"/>
    </source>
</evidence>
<feature type="domain" description="Disease resistance R13L4/SHOC-2-like LRR" evidence="11">
    <location>
        <begin position="559"/>
        <end position="874"/>
    </location>
</feature>
<evidence type="ECO:0000256" key="2">
    <source>
        <dbReference type="ARBA" id="ARBA00022614"/>
    </source>
</evidence>
<keyword evidence="2" id="KW-0433">Leucine-rich repeat</keyword>
<dbReference type="Pfam" id="PF18052">
    <property type="entry name" value="Rx_N"/>
    <property type="match status" value="1"/>
</dbReference>
<dbReference type="eggNOG" id="KOG4658">
    <property type="taxonomic scope" value="Eukaryota"/>
</dbReference>
<evidence type="ECO:0000256" key="5">
    <source>
        <dbReference type="ARBA" id="ARBA00022821"/>
    </source>
</evidence>
<dbReference type="InterPro" id="IPR044974">
    <property type="entry name" value="Disease_R_plants"/>
</dbReference>
<keyword evidence="3" id="KW-0677">Repeat</keyword>
<name>K3ZH90_SETIT</name>
<sequence>MDLVSGAVGSVIGKLGELLQAEYNLQKGLHEQIKFLKDELESAQTALSKVGEVPPEQLDPQVKLWASKVREASYDMEDILDTFLVSIVDVDTPAEKKDGLLKRLLKNIANLFNKSKERHTMAGAIEAMKKRLQEVADRRDRFSVAVSQPVLPTKPDPRLADMHKEAAQLIGIEETKGDLIAMLLPTPHGNGDSDVSGSNNKMKIVSVVGVGGLGKTTLAKAVYDELCDSPRYDCRAFLSVGRKPDLAQVLKEIFLLLDKKEYEAIRDVKNESLLISELRTFLQNKRYFIVIDDVWDIPTWKTIKTALVENESGSRVITTTRNQDVASMEEVYELRTLSPDHSEKLFKTRLFGVNGEYPANHPAEAYEKILKKCGGIPLAIITMASLLVGKSREDWFAVCNSPGFYRGQGNQQVDDTEWILSLSYYDLPSYLRTCLLYLSVYPEDYDIEKDSLIWKWIAEGFVEKKRGTSLFQQGEEYFNQLINRSMIQAVESEANGIVYACYVHDMVLDLICALSYEENFVTISSNDDEGTSPHQNRVRRLALQNRIMKQTQQDDHMDIAQLTQLVCLRGDFSTCVPDGSILRKVTSLEYLCIRIDNLDEESQRQFMKDVGNQSELRVLNISVGHLKGIVQSDLVHSLGNLHKLQHLELRDYKGEAAMREWDRAVFPGHLQHLELTSVPFRQLSSGISPMHLPILHYLCLRVDHMDERGLRALGALPELRFLILSTRRPSMACMATVANINTVVDGFFKKLRCCKLYGWMVQLVLNEYSTGVSFSIWNGMGATAFGTKTKDECSRSIAQQPVMPNLQELWFDVPVRALYKDGNGSCGDLGLECLPSFCSVKIAVDCEGASIDDVEKVEAELRNTSQLHPNGPRIILKRRKDDYLSDDGDNVSDNGGASAAGDEAAVTESGCDNPATPGC</sequence>
<feature type="domain" description="Disease resistance protein winged helix" evidence="10">
    <location>
        <begin position="440"/>
        <end position="511"/>
    </location>
</feature>
<dbReference type="Gene3D" id="3.80.10.10">
    <property type="entry name" value="Ribonuclease Inhibitor"/>
    <property type="match status" value="1"/>
</dbReference>
<dbReference type="InterPro" id="IPR058922">
    <property type="entry name" value="WHD_DRP"/>
</dbReference>
<dbReference type="Pfam" id="PF23598">
    <property type="entry name" value="LRR_14"/>
    <property type="match status" value="1"/>
</dbReference>
<evidence type="ECO:0000256" key="1">
    <source>
        <dbReference type="ARBA" id="ARBA00008894"/>
    </source>
</evidence>
<keyword evidence="5" id="KW-0611">Plant defense</keyword>
<dbReference type="Gene3D" id="3.40.50.300">
    <property type="entry name" value="P-loop containing nucleotide triphosphate hydrolases"/>
    <property type="match status" value="1"/>
</dbReference>
<dbReference type="InterPro" id="IPR042197">
    <property type="entry name" value="Apaf_helical"/>
</dbReference>
<dbReference type="GO" id="GO:0009626">
    <property type="term" value="P:plant-type hypersensitive response"/>
    <property type="evidence" value="ECO:0007669"/>
    <property type="project" value="UniProtKB-ARBA"/>
</dbReference>
<dbReference type="PANTHER" id="PTHR23155:SF1116">
    <property type="entry name" value="OS12G0273300 PROTEIN"/>
    <property type="match status" value="1"/>
</dbReference>
<feature type="domain" description="NB-ARC" evidence="8">
    <location>
        <begin position="199"/>
        <end position="349"/>
    </location>
</feature>
<keyword evidence="4" id="KW-0547">Nucleotide-binding</keyword>
<dbReference type="InParanoid" id="K3ZH90"/>
<dbReference type="GO" id="GO:0042742">
    <property type="term" value="P:defense response to bacterium"/>
    <property type="evidence" value="ECO:0007669"/>
    <property type="project" value="UniProtKB-ARBA"/>
</dbReference>
<evidence type="ECO:0000259" key="11">
    <source>
        <dbReference type="Pfam" id="PF23598"/>
    </source>
</evidence>
<dbReference type="HOGENOM" id="CLU_000837_25_0_1"/>
<keyword evidence="13" id="KW-1185">Reference proteome</keyword>
<evidence type="ECO:0000256" key="4">
    <source>
        <dbReference type="ARBA" id="ARBA00022741"/>
    </source>
</evidence>
<dbReference type="InterPro" id="IPR055414">
    <property type="entry name" value="LRR_R13L4/SHOC2-like"/>
</dbReference>
<reference evidence="12" key="2">
    <citation type="submission" date="2018-08" db="UniProtKB">
        <authorList>
            <consortium name="EnsemblPlants"/>
        </authorList>
    </citation>
    <scope>IDENTIFICATION</scope>
    <source>
        <strain evidence="12">Yugu1</strain>
    </source>
</reference>
<evidence type="ECO:0000313" key="12">
    <source>
        <dbReference type="EnsemblPlants" id="KQK95973"/>
    </source>
</evidence>
<dbReference type="GO" id="GO:0002758">
    <property type="term" value="P:innate immune response-activating signaling pathway"/>
    <property type="evidence" value="ECO:0007669"/>
    <property type="project" value="UniProtKB-ARBA"/>
</dbReference>
<dbReference type="GO" id="GO:0043531">
    <property type="term" value="F:ADP binding"/>
    <property type="evidence" value="ECO:0007669"/>
    <property type="project" value="InterPro"/>
</dbReference>
<feature type="domain" description="Disease resistance N-terminal" evidence="9">
    <location>
        <begin position="7"/>
        <end position="87"/>
    </location>
</feature>
<dbReference type="InterPro" id="IPR041118">
    <property type="entry name" value="Rx_N"/>
</dbReference>
<accession>K3ZH90</accession>
<reference evidence="13" key="1">
    <citation type="journal article" date="2012" name="Nat. Biotechnol.">
        <title>Reference genome sequence of the model plant Setaria.</title>
        <authorList>
            <person name="Bennetzen J.L."/>
            <person name="Schmutz J."/>
            <person name="Wang H."/>
            <person name="Percifield R."/>
            <person name="Hawkins J."/>
            <person name="Pontaroli A.C."/>
            <person name="Estep M."/>
            <person name="Feng L."/>
            <person name="Vaughn J.N."/>
            <person name="Grimwood J."/>
            <person name="Jenkins J."/>
            <person name="Barry K."/>
            <person name="Lindquist E."/>
            <person name="Hellsten U."/>
            <person name="Deshpande S."/>
            <person name="Wang X."/>
            <person name="Wu X."/>
            <person name="Mitros T."/>
            <person name="Triplett J."/>
            <person name="Yang X."/>
            <person name="Ye C.Y."/>
            <person name="Mauro-Herrera M."/>
            <person name="Wang L."/>
            <person name="Li P."/>
            <person name="Sharma M."/>
            <person name="Sharma R."/>
            <person name="Ronald P.C."/>
            <person name="Panaud O."/>
            <person name="Kellogg E.A."/>
            <person name="Brutnell T.P."/>
            <person name="Doust A.N."/>
            <person name="Tuskan G.A."/>
            <person name="Rokhsar D."/>
            <person name="Devos K.M."/>
        </authorList>
    </citation>
    <scope>NUCLEOTIDE SEQUENCE [LARGE SCALE GENOMIC DNA]</scope>
    <source>
        <strain evidence="13">cv. Yugu1</strain>
    </source>
</reference>
<dbReference type="InterPro" id="IPR002182">
    <property type="entry name" value="NB-ARC"/>
</dbReference>
<dbReference type="SUPFAM" id="SSF52540">
    <property type="entry name" value="P-loop containing nucleoside triphosphate hydrolases"/>
    <property type="match status" value="1"/>
</dbReference>
<dbReference type="CDD" id="cd14798">
    <property type="entry name" value="RX-CC_like"/>
    <property type="match status" value="1"/>
</dbReference>
<dbReference type="Gene3D" id="1.10.10.10">
    <property type="entry name" value="Winged helix-like DNA-binding domain superfamily/Winged helix DNA-binding domain"/>
    <property type="match status" value="1"/>
</dbReference>
<dbReference type="FunFam" id="1.10.10.10:FF:000322">
    <property type="entry name" value="Probable disease resistance protein At1g63360"/>
    <property type="match status" value="1"/>
</dbReference>
<evidence type="ECO:0008006" key="14">
    <source>
        <dbReference type="Google" id="ProtNLM"/>
    </source>
</evidence>
<evidence type="ECO:0000256" key="6">
    <source>
        <dbReference type="ARBA" id="ARBA00023054"/>
    </source>
</evidence>
<dbReference type="PANTHER" id="PTHR23155">
    <property type="entry name" value="DISEASE RESISTANCE PROTEIN RP"/>
    <property type="match status" value="1"/>
</dbReference>
<dbReference type="InterPro" id="IPR032675">
    <property type="entry name" value="LRR_dom_sf"/>
</dbReference>
<evidence type="ECO:0000313" key="13">
    <source>
        <dbReference type="Proteomes" id="UP000004995"/>
    </source>
</evidence>
<keyword evidence="6" id="KW-0175">Coiled coil</keyword>
<dbReference type="AlphaFoldDB" id="K3ZH90"/>